<accession>A0AAV4WUL8</accession>
<name>A0AAV4WUL8_9ARAC</name>
<dbReference type="Proteomes" id="UP001054837">
    <property type="component" value="Unassembled WGS sequence"/>
</dbReference>
<evidence type="ECO:0000313" key="1">
    <source>
        <dbReference type="EMBL" id="GIY85233.1"/>
    </source>
</evidence>
<reference evidence="1 2" key="1">
    <citation type="submission" date="2021-06" db="EMBL/GenBank/DDBJ databases">
        <title>Caerostris darwini draft genome.</title>
        <authorList>
            <person name="Kono N."/>
            <person name="Arakawa K."/>
        </authorList>
    </citation>
    <scope>NUCLEOTIDE SEQUENCE [LARGE SCALE GENOMIC DNA]</scope>
</reference>
<protein>
    <submittedName>
        <fullName evidence="1">Uncharacterized protein</fullName>
    </submittedName>
</protein>
<dbReference type="AlphaFoldDB" id="A0AAV4WUL8"/>
<keyword evidence="2" id="KW-1185">Reference proteome</keyword>
<comment type="caution">
    <text evidence="1">The sequence shown here is derived from an EMBL/GenBank/DDBJ whole genome shotgun (WGS) entry which is preliminary data.</text>
</comment>
<organism evidence="1 2">
    <name type="scientific">Caerostris darwini</name>
    <dbReference type="NCBI Taxonomy" id="1538125"/>
    <lineage>
        <taxon>Eukaryota</taxon>
        <taxon>Metazoa</taxon>
        <taxon>Ecdysozoa</taxon>
        <taxon>Arthropoda</taxon>
        <taxon>Chelicerata</taxon>
        <taxon>Arachnida</taxon>
        <taxon>Araneae</taxon>
        <taxon>Araneomorphae</taxon>
        <taxon>Entelegynae</taxon>
        <taxon>Araneoidea</taxon>
        <taxon>Araneidae</taxon>
        <taxon>Caerostris</taxon>
    </lineage>
</organism>
<evidence type="ECO:0000313" key="2">
    <source>
        <dbReference type="Proteomes" id="UP001054837"/>
    </source>
</evidence>
<sequence length="70" mass="7730">VSLLLIFNIRINEQQPLPKRNAILNSLQNFITPPVSGGSRCRQKKPVPVLNGAFVTENNSLFLTASTQPK</sequence>
<proteinExistence type="predicted"/>
<dbReference type="EMBL" id="BPLQ01015027">
    <property type="protein sequence ID" value="GIY85233.1"/>
    <property type="molecule type" value="Genomic_DNA"/>
</dbReference>
<gene>
    <name evidence="1" type="ORF">CDAR_190101</name>
</gene>
<feature type="non-terminal residue" evidence="1">
    <location>
        <position position="1"/>
    </location>
</feature>